<dbReference type="GeneID" id="87812791"/>
<feature type="compositionally biased region" description="Basic residues" evidence="2">
    <location>
        <begin position="46"/>
        <end position="56"/>
    </location>
</feature>
<keyword evidence="4" id="KW-1185">Reference proteome</keyword>
<proteinExistence type="inferred from homology"/>
<dbReference type="InterPro" id="IPR005552">
    <property type="entry name" value="Scramblase"/>
</dbReference>
<feature type="region of interest" description="Disordered" evidence="2">
    <location>
        <begin position="36"/>
        <end position="67"/>
    </location>
</feature>
<name>A0AAF1BMD5_9TREE</name>
<reference evidence="3" key="1">
    <citation type="submission" date="2023-10" db="EMBL/GenBank/DDBJ databases">
        <authorList>
            <person name="Noh H."/>
        </authorList>
    </citation>
    <scope>NUCLEOTIDE SEQUENCE</scope>
    <source>
        <strain evidence="3">DUCC4014</strain>
    </source>
</reference>
<dbReference type="Gene3D" id="2.40.160.200">
    <property type="entry name" value="LURP1-related"/>
    <property type="match status" value="1"/>
</dbReference>
<dbReference type="EMBL" id="CP086720">
    <property type="protein sequence ID" value="WOO86142.1"/>
    <property type="molecule type" value="Genomic_DNA"/>
</dbReference>
<organism evidence="3 4">
    <name type="scientific">Vanrija pseudolonga</name>
    <dbReference type="NCBI Taxonomy" id="143232"/>
    <lineage>
        <taxon>Eukaryota</taxon>
        <taxon>Fungi</taxon>
        <taxon>Dikarya</taxon>
        <taxon>Basidiomycota</taxon>
        <taxon>Agaricomycotina</taxon>
        <taxon>Tremellomycetes</taxon>
        <taxon>Trichosporonales</taxon>
        <taxon>Trichosporonaceae</taxon>
        <taxon>Vanrija</taxon>
    </lineage>
</organism>
<dbReference type="InterPro" id="IPR025659">
    <property type="entry name" value="Tubby-like_C"/>
</dbReference>
<dbReference type="GO" id="GO:0005886">
    <property type="term" value="C:plasma membrane"/>
    <property type="evidence" value="ECO:0007669"/>
    <property type="project" value="TreeGrafter"/>
</dbReference>
<dbReference type="SUPFAM" id="SSF54518">
    <property type="entry name" value="Tubby C-terminal domain-like"/>
    <property type="match status" value="1"/>
</dbReference>
<feature type="compositionally biased region" description="Acidic residues" evidence="2">
    <location>
        <begin position="437"/>
        <end position="452"/>
    </location>
</feature>
<feature type="compositionally biased region" description="Gly residues" evidence="2">
    <location>
        <begin position="455"/>
        <end position="469"/>
    </location>
</feature>
<accession>A0AAF1BMD5</accession>
<gene>
    <name evidence="3" type="primary">SPAC343.06c</name>
    <name evidence="3" type="ORF">LOC62_07G009630</name>
</gene>
<dbReference type="Proteomes" id="UP000827549">
    <property type="component" value="Chromosome 7"/>
</dbReference>
<dbReference type="PANTHER" id="PTHR23248">
    <property type="entry name" value="PHOSPHOLIPID SCRAMBLASE-RELATED"/>
    <property type="match status" value="1"/>
</dbReference>
<protein>
    <submittedName>
        <fullName evidence="3">Phospholipid scramblase family protein</fullName>
    </submittedName>
</protein>
<evidence type="ECO:0000313" key="3">
    <source>
        <dbReference type="EMBL" id="WOO86142.1"/>
    </source>
</evidence>
<feature type="compositionally biased region" description="Pro residues" evidence="2">
    <location>
        <begin position="416"/>
        <end position="425"/>
    </location>
</feature>
<feature type="compositionally biased region" description="Low complexity" evidence="2">
    <location>
        <begin position="361"/>
        <end position="372"/>
    </location>
</feature>
<evidence type="ECO:0000256" key="2">
    <source>
        <dbReference type="SAM" id="MobiDB-lite"/>
    </source>
</evidence>
<evidence type="ECO:0000256" key="1">
    <source>
        <dbReference type="ARBA" id="ARBA00005350"/>
    </source>
</evidence>
<dbReference type="AlphaFoldDB" id="A0AAF1BMD5"/>
<sequence>MLRRTAASALAPARMVPPASPSLALLAQRGFSSSTSLLRGDDRLPRGHVRPQRRRPQPQPQNPFAMPFGADPYGGYVQPARVSVPDDPGGVLSQSHAAHELLAHESLVIVRQLEMLNVFMGYEQANRYAIYSPDGNIVGFMAEEDQGILSAVTRNILHTHRPLKSTVLDVHGNPILWIRRPFTFINSRIYVHAMDEKNSPIVGETQQSWHLWRRKYNLFQERPGEVLRQFARIDGGFLAWDFWLKDKDDRLVATINRNFRGLGRELFTDTGQYVIRFDAAGTELDMPPGSEIKVQGQTLILPERSDVGLTLDQRAMALATAVSIDFDYFSRHSGSGGFGFPFILFGGGDGGSDARSGDGGAAPPADGGAATGAAAGAAAGAASDVPAGMSEDEYIYGRGPGTAQQAQPGQQGAPGQQPPQGPPPDAGAGQQQPGEYGDYEQPMDDPWAEEQNEGLFGGGEAGGGDGGSSWGDWGDWS</sequence>
<dbReference type="GO" id="GO:0017128">
    <property type="term" value="F:phospholipid scramblase activity"/>
    <property type="evidence" value="ECO:0007669"/>
    <property type="project" value="InterPro"/>
</dbReference>
<feature type="region of interest" description="Disordered" evidence="2">
    <location>
        <begin position="391"/>
        <end position="477"/>
    </location>
</feature>
<dbReference type="Pfam" id="PF03803">
    <property type="entry name" value="Scramblase"/>
    <property type="match status" value="1"/>
</dbReference>
<feature type="region of interest" description="Disordered" evidence="2">
    <location>
        <begin position="351"/>
        <end position="372"/>
    </location>
</feature>
<feature type="compositionally biased region" description="Low complexity" evidence="2">
    <location>
        <begin position="401"/>
        <end position="415"/>
    </location>
</feature>
<comment type="similarity">
    <text evidence="1">Belongs to the phospholipid scramblase family.</text>
</comment>
<dbReference type="PANTHER" id="PTHR23248:SF9">
    <property type="entry name" value="PHOSPHOLIPID SCRAMBLASE"/>
    <property type="match status" value="1"/>
</dbReference>
<evidence type="ECO:0000313" key="4">
    <source>
        <dbReference type="Proteomes" id="UP000827549"/>
    </source>
</evidence>
<dbReference type="RefSeq" id="XP_062632168.1">
    <property type="nucleotide sequence ID" value="XM_062776184.1"/>
</dbReference>
<dbReference type="InterPro" id="IPR038595">
    <property type="entry name" value="LOR_sf"/>
</dbReference>